<keyword evidence="3" id="KW-1185">Reference proteome</keyword>
<dbReference type="AlphaFoldDB" id="A0A8H7RV06"/>
<dbReference type="EMBL" id="JAEPRB010000416">
    <property type="protein sequence ID" value="KAG2216361.1"/>
    <property type="molecule type" value="Genomic_DNA"/>
</dbReference>
<dbReference type="InterPro" id="IPR036397">
    <property type="entry name" value="RNaseH_sf"/>
</dbReference>
<name>A0A8H7RV06_9FUNG</name>
<dbReference type="OrthoDB" id="10044727at2759"/>
<dbReference type="PANTHER" id="PTHR35871:SF1">
    <property type="entry name" value="CXC1-LIKE CYSTEINE CLUSTER ASSOCIATED WITH KDZ TRANSPOSASES DOMAIN-CONTAINING PROTEIN"/>
    <property type="match status" value="1"/>
</dbReference>
<dbReference type="Proteomes" id="UP000646827">
    <property type="component" value="Unassembled WGS sequence"/>
</dbReference>
<reference evidence="1 3" key="1">
    <citation type="submission" date="2020-12" db="EMBL/GenBank/DDBJ databases">
        <title>Metabolic potential, ecology and presence of endohyphal bacteria is reflected in genomic diversity of Mucoromycotina.</title>
        <authorList>
            <person name="Muszewska A."/>
            <person name="Okrasinska A."/>
            <person name="Steczkiewicz K."/>
            <person name="Drgas O."/>
            <person name="Orlowska M."/>
            <person name="Perlinska-Lenart U."/>
            <person name="Aleksandrzak-Piekarczyk T."/>
            <person name="Szatraj K."/>
            <person name="Zielenkiewicz U."/>
            <person name="Pilsyk S."/>
            <person name="Malc E."/>
            <person name="Mieczkowski P."/>
            <person name="Kruszewska J.S."/>
            <person name="Biernat P."/>
            <person name="Pawlowska J."/>
        </authorList>
    </citation>
    <scope>NUCLEOTIDE SEQUENCE [LARGE SCALE GENOMIC DNA]</scope>
    <source>
        <strain evidence="1 3">CBS 142.35</strain>
    </source>
</reference>
<comment type="caution">
    <text evidence="1">The sequence shown here is derived from an EMBL/GenBank/DDBJ whole genome shotgun (WGS) entry which is preliminary data.</text>
</comment>
<dbReference type="Gene3D" id="3.30.420.10">
    <property type="entry name" value="Ribonuclease H-like superfamily/Ribonuclease H"/>
    <property type="match status" value="1"/>
</dbReference>
<gene>
    <name evidence="1" type="ORF">INT45_001613</name>
    <name evidence="2" type="ORF">INT45_003757</name>
</gene>
<organism evidence="1 3">
    <name type="scientific">Circinella minor</name>
    <dbReference type="NCBI Taxonomy" id="1195481"/>
    <lineage>
        <taxon>Eukaryota</taxon>
        <taxon>Fungi</taxon>
        <taxon>Fungi incertae sedis</taxon>
        <taxon>Mucoromycota</taxon>
        <taxon>Mucoromycotina</taxon>
        <taxon>Mucoromycetes</taxon>
        <taxon>Mucorales</taxon>
        <taxon>Lichtheimiaceae</taxon>
        <taxon>Circinella</taxon>
    </lineage>
</organism>
<proteinExistence type="predicted"/>
<accession>A0A8H7RV06</accession>
<sequence>MARPKRRSIIGKSNYIKGKKAKLEHVQTEETEEEPIMRPFFESNVHDEEQIISDEDITDDEEIDENELNFSETELVNVQTRLSTFVAWTPGADQKGRPTIYHKKDPRTIASHEKKQIKKAAGSRHIDEMFGQQKDLVKVATKTKEQQQVDDMKECASALAKYADPHTKIDNLSFLQRFIETDLIIDEKEPNKRVESISESTVRRYLKIWGFKFRSKTDSIYIDGHERRDVVEYRKGWADRMLAYKKTMVRYDEYDEAQEPLRMEIWDRPKVLVTHDETYFYTNDSKRTLYLATNETIICKKGKGCAIMLSAFGCSCHSLFSCETILSSAQHDGYWKKENMAKQLQSAIEEFNTLHPNCTGVFCFDQSSNHSAMPDNALNAHRMNMGPGGKQIVSRNSGYYNQDGQWVAQSMVDANGVPRGLQRVLIERGLWPAQGLNRYCKGQSTINCCAVHLMEAQPDFKSQKSLLEEICAKNHMIFKLYPKYHCECNWIERVWAEMKKIAREECDYSFKSLQNRVKTCLKEFQSSTSFIMNNVPGNLLKCTAED</sequence>
<dbReference type="EMBL" id="JAEPRB010000040">
    <property type="protein sequence ID" value="KAG2224617.1"/>
    <property type="molecule type" value="Genomic_DNA"/>
</dbReference>
<dbReference type="GO" id="GO:0003676">
    <property type="term" value="F:nucleic acid binding"/>
    <property type="evidence" value="ECO:0007669"/>
    <property type="project" value="InterPro"/>
</dbReference>
<dbReference type="PANTHER" id="PTHR35871">
    <property type="entry name" value="EXPRESSED PROTEIN"/>
    <property type="match status" value="1"/>
</dbReference>
<evidence type="ECO:0000313" key="3">
    <source>
        <dbReference type="Proteomes" id="UP000646827"/>
    </source>
</evidence>
<protein>
    <submittedName>
        <fullName evidence="1">Uncharacterized protein</fullName>
    </submittedName>
</protein>
<evidence type="ECO:0000313" key="1">
    <source>
        <dbReference type="EMBL" id="KAG2216361.1"/>
    </source>
</evidence>
<evidence type="ECO:0000313" key="2">
    <source>
        <dbReference type="EMBL" id="KAG2224617.1"/>
    </source>
</evidence>